<evidence type="ECO:0000313" key="2">
    <source>
        <dbReference type="Proteomes" id="UP000636793"/>
    </source>
</evidence>
<protein>
    <submittedName>
        <fullName evidence="1">Uncharacterized protein</fullName>
    </submittedName>
</protein>
<organism evidence="1 2">
    <name type="scientific">Flexivirga endophytica</name>
    <dbReference type="NCBI Taxonomy" id="1849103"/>
    <lineage>
        <taxon>Bacteria</taxon>
        <taxon>Bacillati</taxon>
        <taxon>Actinomycetota</taxon>
        <taxon>Actinomycetes</taxon>
        <taxon>Micrococcales</taxon>
        <taxon>Dermacoccaceae</taxon>
        <taxon>Flexivirga</taxon>
    </lineage>
</organism>
<sequence>MAKGEAEDERIVDEAVATAPSLRDVSVRELLAQLTIVRARLLGELRAGGYQTVPNQNYRRAQLRRQEQDLVRQLRIRQNQWRRAITTTQDQPRP</sequence>
<dbReference type="RefSeq" id="WP_188836072.1">
    <property type="nucleotide sequence ID" value="NZ_BMHI01000002.1"/>
</dbReference>
<reference evidence="1" key="2">
    <citation type="submission" date="2020-09" db="EMBL/GenBank/DDBJ databases">
        <authorList>
            <person name="Sun Q."/>
            <person name="Zhou Y."/>
        </authorList>
    </citation>
    <scope>NUCLEOTIDE SEQUENCE</scope>
    <source>
        <strain evidence="1">CGMCC 1.15085</strain>
    </source>
</reference>
<keyword evidence="2" id="KW-1185">Reference proteome</keyword>
<dbReference type="AlphaFoldDB" id="A0A916WRR6"/>
<gene>
    <name evidence="1" type="ORF">GCM10011492_11870</name>
</gene>
<accession>A0A916WRR6</accession>
<dbReference type="EMBL" id="BMHI01000002">
    <property type="protein sequence ID" value="GGB23627.1"/>
    <property type="molecule type" value="Genomic_DNA"/>
</dbReference>
<reference evidence="1" key="1">
    <citation type="journal article" date="2014" name="Int. J. Syst. Evol. Microbiol.">
        <title>Complete genome sequence of Corynebacterium casei LMG S-19264T (=DSM 44701T), isolated from a smear-ripened cheese.</title>
        <authorList>
            <consortium name="US DOE Joint Genome Institute (JGI-PGF)"/>
            <person name="Walter F."/>
            <person name="Albersmeier A."/>
            <person name="Kalinowski J."/>
            <person name="Ruckert C."/>
        </authorList>
    </citation>
    <scope>NUCLEOTIDE SEQUENCE</scope>
    <source>
        <strain evidence="1">CGMCC 1.15085</strain>
    </source>
</reference>
<dbReference type="Proteomes" id="UP000636793">
    <property type="component" value="Unassembled WGS sequence"/>
</dbReference>
<proteinExistence type="predicted"/>
<evidence type="ECO:0000313" key="1">
    <source>
        <dbReference type="EMBL" id="GGB23627.1"/>
    </source>
</evidence>
<name>A0A916WRR6_9MICO</name>
<comment type="caution">
    <text evidence="1">The sequence shown here is derived from an EMBL/GenBank/DDBJ whole genome shotgun (WGS) entry which is preliminary data.</text>
</comment>